<dbReference type="OrthoDB" id="1689029at2759"/>
<gene>
    <name evidence="13" type="ORF">Micbo1qcDRAFT_213344</name>
</gene>
<evidence type="ECO:0000313" key="14">
    <source>
        <dbReference type="Proteomes" id="UP000070501"/>
    </source>
</evidence>
<sequence length="453" mass="50152">MPPFTDFAVKDPYTYLSGFGNYHSSEALPGAVPQVNNSPQIPPLGLRTERISGSAFTAPRERTMQTFLYRAASSLAHSEFVPLDVASGFGPDSQNVPKHLNPNSLSWTGEALALPETAHWINGQQLVGCNGDPARKEGIAVWMFSITEDMPERHVFSSLDGEMLIVPQSGSLDITTEMGKMMVRQNEIAVVPRNVRHQVRLVGGRPCKGYICELFQGHFQLPQLGIIGSTGLANVRDFQIPTAYFDGEWTIVSRLATRRWHATQGRTPFDVAGWHGTCYPYKYDLGRFCVMGNLLFDEHDPCLFTVLSAPNHAASPGTAVVDFAIIPPRYMVAEDTMWLPYYHRNTMQEFYAPITGTSSNRSSGNRFRPFAGGLHGAMSTHGPGEAEFQAMRAHDTRGGPQKVGGEVGVTVFLFETERPLVLSDWALGHAIKNPQEQQRQQQQQARPTRTAKM</sequence>
<feature type="domain" description="Homogentisate 1,2-dioxygenase N-terminal" evidence="12">
    <location>
        <begin position="14"/>
        <end position="285"/>
    </location>
</feature>
<feature type="region of interest" description="Disordered" evidence="10">
    <location>
        <begin position="432"/>
        <end position="453"/>
    </location>
</feature>
<dbReference type="SUPFAM" id="SSF51182">
    <property type="entry name" value="RmlC-like cupins"/>
    <property type="match status" value="1"/>
</dbReference>
<keyword evidence="14" id="KW-1185">Reference proteome</keyword>
<dbReference type="PANTHER" id="PTHR11056">
    <property type="entry name" value="HOMOGENTISATE 1,2-DIOXYGENASE"/>
    <property type="match status" value="1"/>
</dbReference>
<dbReference type="InterPro" id="IPR014710">
    <property type="entry name" value="RmlC-like_jellyroll"/>
</dbReference>
<comment type="pathway">
    <text evidence="2">Amino-acid degradation; L-phenylalanine degradation; acetoacetate and fumarate from L-phenylalanine: step 4/6.</text>
</comment>
<dbReference type="PANTHER" id="PTHR11056:SF0">
    <property type="entry name" value="HOMOGENTISATE 1,2-DIOXYGENASE"/>
    <property type="match status" value="1"/>
</dbReference>
<evidence type="ECO:0000256" key="10">
    <source>
        <dbReference type="SAM" id="MobiDB-lite"/>
    </source>
</evidence>
<dbReference type="GO" id="GO:0006570">
    <property type="term" value="P:tyrosine metabolic process"/>
    <property type="evidence" value="ECO:0007669"/>
    <property type="project" value="InterPro"/>
</dbReference>
<keyword evidence="5 9" id="KW-0479">Metal-binding</keyword>
<dbReference type="InterPro" id="IPR011051">
    <property type="entry name" value="RmlC_Cupin_sf"/>
</dbReference>
<dbReference type="AlphaFoldDB" id="A0A136IVY7"/>
<dbReference type="GO" id="GO:0005737">
    <property type="term" value="C:cytoplasm"/>
    <property type="evidence" value="ECO:0007669"/>
    <property type="project" value="TreeGrafter"/>
</dbReference>
<feature type="compositionally biased region" description="Low complexity" evidence="10">
    <location>
        <begin position="435"/>
        <end position="444"/>
    </location>
</feature>
<dbReference type="InterPro" id="IPR046451">
    <property type="entry name" value="HgmA_C"/>
</dbReference>
<dbReference type="InterPro" id="IPR046452">
    <property type="entry name" value="HgmA_N"/>
</dbReference>
<reference evidence="14" key="1">
    <citation type="submission" date="2016-02" db="EMBL/GenBank/DDBJ databases">
        <title>Draft genome sequence of Microdochium bolleyi, a fungal endophyte of beachgrass.</title>
        <authorList>
            <consortium name="DOE Joint Genome Institute"/>
            <person name="David A.S."/>
            <person name="May G."/>
            <person name="Haridas S."/>
            <person name="Lim J."/>
            <person name="Wang M."/>
            <person name="Labutti K."/>
            <person name="Lipzen A."/>
            <person name="Barry K."/>
            <person name="Grigoriev I.V."/>
        </authorList>
    </citation>
    <scope>NUCLEOTIDE SEQUENCE [LARGE SCALE GENOMIC DNA]</scope>
    <source>
        <strain evidence="14">J235TASD1</strain>
    </source>
</reference>
<dbReference type="Pfam" id="PF04209">
    <property type="entry name" value="HgmA_C"/>
    <property type="match status" value="1"/>
</dbReference>
<dbReference type="GO" id="GO:0006559">
    <property type="term" value="P:L-phenylalanine catabolic process"/>
    <property type="evidence" value="ECO:0007669"/>
    <property type="project" value="UniProtKB-UniPathway"/>
</dbReference>
<dbReference type="EMBL" id="KQ964256">
    <property type="protein sequence ID" value="KXJ89045.1"/>
    <property type="molecule type" value="Genomic_DNA"/>
</dbReference>
<accession>A0A136IVY7</accession>
<feature type="binding site" evidence="9">
    <location>
        <position position="381"/>
    </location>
    <ligand>
        <name>homogentisate</name>
        <dbReference type="ChEBI" id="CHEBI:16169"/>
    </ligand>
</feature>
<dbReference type="InterPro" id="IPR005708">
    <property type="entry name" value="Homogentis_dOase"/>
</dbReference>
<comment type="similarity">
    <text evidence="3">Belongs to the homogentisate dioxygenase family.</text>
</comment>
<dbReference type="EC" id="1.13.11.5" evidence="4"/>
<evidence type="ECO:0000256" key="1">
    <source>
        <dbReference type="ARBA" id="ARBA00001962"/>
    </source>
</evidence>
<dbReference type="UniPathway" id="UPA00139">
    <property type="reaction ID" value="UER00339"/>
</dbReference>
<dbReference type="GO" id="GO:0004411">
    <property type="term" value="F:homogentisate 1,2-dioxygenase activity"/>
    <property type="evidence" value="ECO:0007669"/>
    <property type="project" value="UniProtKB-EC"/>
</dbReference>
<feature type="domain" description="Homogentisate 1,2-dioxygenase C-terminal" evidence="11">
    <location>
        <begin position="287"/>
        <end position="431"/>
    </location>
</feature>
<proteinExistence type="inferred from homology"/>
<evidence type="ECO:0000256" key="9">
    <source>
        <dbReference type="PIRSR" id="PIRSR605708-2"/>
    </source>
</evidence>
<dbReference type="InParanoid" id="A0A136IVY7"/>
<feature type="binding site" evidence="9">
    <location>
        <position position="349"/>
    </location>
    <ligand>
        <name>Fe cation</name>
        <dbReference type="ChEBI" id="CHEBI:24875"/>
    </ligand>
</feature>
<comment type="cofactor">
    <cofactor evidence="1 9">
        <name>Fe cation</name>
        <dbReference type="ChEBI" id="CHEBI:24875"/>
    </cofactor>
</comment>
<dbReference type="STRING" id="196109.A0A136IVY7"/>
<evidence type="ECO:0000256" key="5">
    <source>
        <dbReference type="ARBA" id="ARBA00022723"/>
    </source>
</evidence>
<dbReference type="Gene3D" id="2.60.120.10">
    <property type="entry name" value="Jelly Rolls"/>
    <property type="match status" value="1"/>
</dbReference>
<feature type="binding site" evidence="9">
    <location>
        <position position="343"/>
    </location>
    <ligand>
        <name>Fe cation</name>
        <dbReference type="ChEBI" id="CHEBI:24875"/>
    </ligand>
</feature>
<keyword evidence="6 13" id="KW-0223">Dioxygenase</keyword>
<protein>
    <recommendedName>
        <fullName evidence="4">homogentisate 1,2-dioxygenase</fullName>
        <ecNumber evidence="4">1.13.11.5</ecNumber>
    </recommendedName>
</protein>
<evidence type="ECO:0000256" key="4">
    <source>
        <dbReference type="ARBA" id="ARBA00013127"/>
    </source>
</evidence>
<dbReference type="Pfam" id="PF20510">
    <property type="entry name" value="HgmA_N"/>
    <property type="match status" value="1"/>
</dbReference>
<keyword evidence="7" id="KW-0560">Oxidoreductase</keyword>
<feature type="binding site" evidence="9">
    <location>
        <position position="381"/>
    </location>
    <ligand>
        <name>Fe cation</name>
        <dbReference type="ChEBI" id="CHEBI:24875"/>
    </ligand>
</feature>
<evidence type="ECO:0000256" key="8">
    <source>
        <dbReference type="ARBA" id="ARBA00023004"/>
    </source>
</evidence>
<evidence type="ECO:0000259" key="12">
    <source>
        <dbReference type="Pfam" id="PF20510"/>
    </source>
</evidence>
<dbReference type="GO" id="GO:0046872">
    <property type="term" value="F:metal ion binding"/>
    <property type="evidence" value="ECO:0007669"/>
    <property type="project" value="UniProtKB-KW"/>
</dbReference>
<evidence type="ECO:0000256" key="6">
    <source>
        <dbReference type="ARBA" id="ARBA00022964"/>
    </source>
</evidence>
<evidence type="ECO:0000259" key="11">
    <source>
        <dbReference type="Pfam" id="PF04209"/>
    </source>
</evidence>
<evidence type="ECO:0000256" key="7">
    <source>
        <dbReference type="ARBA" id="ARBA00023002"/>
    </source>
</evidence>
<dbReference type="Proteomes" id="UP000070501">
    <property type="component" value="Unassembled WGS sequence"/>
</dbReference>
<evidence type="ECO:0000313" key="13">
    <source>
        <dbReference type="EMBL" id="KXJ89045.1"/>
    </source>
</evidence>
<evidence type="ECO:0000256" key="2">
    <source>
        <dbReference type="ARBA" id="ARBA00004704"/>
    </source>
</evidence>
<organism evidence="13 14">
    <name type="scientific">Microdochium bolleyi</name>
    <dbReference type="NCBI Taxonomy" id="196109"/>
    <lineage>
        <taxon>Eukaryota</taxon>
        <taxon>Fungi</taxon>
        <taxon>Dikarya</taxon>
        <taxon>Ascomycota</taxon>
        <taxon>Pezizomycotina</taxon>
        <taxon>Sordariomycetes</taxon>
        <taxon>Xylariomycetidae</taxon>
        <taxon>Xylariales</taxon>
        <taxon>Microdochiaceae</taxon>
        <taxon>Microdochium</taxon>
    </lineage>
</organism>
<name>A0A136IVY7_9PEZI</name>
<keyword evidence="8 9" id="KW-0408">Iron</keyword>
<evidence type="ECO:0000256" key="3">
    <source>
        <dbReference type="ARBA" id="ARBA00007757"/>
    </source>
</evidence>